<dbReference type="InterPro" id="IPR045474">
    <property type="entry name" value="GEVED"/>
</dbReference>
<dbReference type="Proteomes" id="UP000315312">
    <property type="component" value="Unassembled WGS sequence"/>
</dbReference>
<evidence type="ECO:0000313" key="4">
    <source>
        <dbReference type="Proteomes" id="UP000315312"/>
    </source>
</evidence>
<comment type="caution">
    <text evidence="3">The sequence shown here is derived from an EMBL/GenBank/DDBJ whole genome shotgun (WGS) entry which is preliminary data.</text>
</comment>
<keyword evidence="1" id="KW-0732">Signal</keyword>
<name>A0A562KDQ6_9FLAO</name>
<organism evidence="3 4">
    <name type="scientific">Flavobacterium cheniae</name>
    <dbReference type="NCBI Taxonomy" id="295428"/>
    <lineage>
        <taxon>Bacteria</taxon>
        <taxon>Pseudomonadati</taxon>
        <taxon>Bacteroidota</taxon>
        <taxon>Flavobacteriia</taxon>
        <taxon>Flavobacteriales</taxon>
        <taxon>Flavobacteriaceae</taxon>
        <taxon>Flavobacterium</taxon>
    </lineage>
</organism>
<dbReference type="InterPro" id="IPR003961">
    <property type="entry name" value="FN3_dom"/>
</dbReference>
<evidence type="ECO:0000256" key="1">
    <source>
        <dbReference type="SAM" id="SignalP"/>
    </source>
</evidence>
<dbReference type="Pfam" id="PF20009">
    <property type="entry name" value="GEVED"/>
    <property type="match status" value="1"/>
</dbReference>
<evidence type="ECO:0000313" key="3">
    <source>
        <dbReference type="EMBL" id="TWH93464.1"/>
    </source>
</evidence>
<sequence length="1869" mass="196637">MKTLPYSWKNFLVFLFFIFTTITFAQSGNDNCSSATALTLGTTCTNTAFTFTANTVETGAADPALCNTVTASRDGWYTFTTGATTNQITLNATTNRPWVVAIYSGNCSGFTQVACNNAGQNTAISLNPTVLPNTTYYIRIGRTNVNTNAWTGTVCVYDTTPAACTGTPTAGTTSVSPTSGAAGSSYTVSNTGHATGSGITYQWQSNTNGAGWVNVGTSSSTYSNTTATAPASGTVIWRLVVTCTASGQSSNSTTATFTVTSTSNFTCATARNLPCGTTNLAGTTVGSSNTPHGTGCLISNYGAWYTFVGDGQLTSISSTAGAGYDHELSISSGSCGTFTNLACQDSGLSGGIETYTFTATAGVTYYVYVAHYSSGSTTTGTFTISRTCIAPITNDNCAGAISVPVNPTRTCTSTVAGSIIGATDSGVTTSGCGGTDDDDVWYSFVATSTTHHIELLNVVGSTTDLYHAVYSGTCGSLGAAILCSDPNTSVVTGLTPGNTYYLQIYSWGSSSGQNTTFDICISTDPVCTTPGSQASVFTAGTITSNSFPATFSGTADGFLVIRSTSATPPSAPVNGVVYTGANIGTLGAGLTLVQNGASTTILGTGLTGNTRYYYYIYAYNNTACSGGPLYNTSSPLTGNAVTCPASPSPVNTASTLTSINFSWPSSLGGGINAVTYQLQVTTDAGFTANVAGSPFTINDPTTSQNVAGLTSNTTYYYRIRANNGCWSAYTSGSATTGYCTFTTSSSSYWISNFSTTGGSTNINRNSNYTAGGYANYSGTDIVTQILGQSFNFSTTMSSGTHGINIYVDWNNDLDFNDAGELVYASGVYVGSATGTITIPGGTTVGNHRMRVVANYLDENPTACGSNTYTEAEDYTINVVAPAACTGTPNAGTATATPNTGWPGSTYIVAATGYSIASNLTFQWQSSTDAGATWTNVGAPTSSYANYTATAPASGVILWRLRVTCTNSSQSANSTTATFTTMAVSDVETGCPNVESGGLGLNGADPAAINCTAASTCVDLEATYLDLGNTTNYIVEPIAYNPPFAFTGLANPIVLGTDDYWSNQVVDLPFDFCYFGNTYDRVLPGPNGALTFDTSLVGAYAGYSFANNLPSTTGALFNNTIYGVYHDINSTYGGQFGWELVTLSTGCRALVVAYNNVPMFSNNAILYSGMIVLYENSNIIEVYVKEKKIDNYNISPWNGGNAIIGLQNSDGTLAVVPPGRNGLDTNWEATGEAWRFVPDGASIATLEWHEGSGTSGPVIGTTPTLQVCPTSTTTYTAEITYTLCDGRTIIETDETTVTINGAKVWDGSVSTNWNVANNWTPAGVPTASDCVVIPDTANDPIISGTNFNALGLNLTVDNNATLTVTPDNYLTITDWVNINTTGNLVLQNSASLIQINNDVNQGTMNMTRTADIRKLDYVYWSSPVTNFNLSNVSTGTTGNKYKWTPTIPTNTNGFGNWVGANEIMALGKGYIVRGPDSYTTTLAPFNAVFIGTPNNGTITTPISRGTWNGGSYATGVSTTPGTNNDDNWNLIGNPYPSAVDAIDFLTLNTNIDGFINVWTHGTLPSSAIADPFYNNYVYNYTPGDYITYNSSGASAGPGAFGGYIGAGQGFFVLMNHTSASTSENVTFNNSMRSSAYDNTQFFRTSDDNGRIWLDLIAANGSNVRNLVAYADGATNNRDRMFDAITDEKLSLNLYSAIGDEFMKIQGRTLPFDQEDRVPMGIKIPQNGNYTIGIAAVDGFFTDTNQNIYLEDKATNIIHDLRQNPYSFTADAGNYTTRFVLRYTNETLGGDDLIADEANLWIISSDVLSVKSTKNEIKSVRVFDVLGRHLAYYPNVDGYEVPLSTIQKNNAGLIIQVTLSNGTVISKKAIY</sequence>
<evidence type="ECO:0000259" key="2">
    <source>
        <dbReference type="PROSITE" id="PS50853"/>
    </source>
</evidence>
<gene>
    <name evidence="3" type="ORF">IP97_01975</name>
</gene>
<reference evidence="3 4" key="1">
    <citation type="journal article" date="2015" name="Stand. Genomic Sci.">
        <title>Genomic Encyclopedia of Bacterial and Archaeal Type Strains, Phase III: the genomes of soil and plant-associated and newly described type strains.</title>
        <authorList>
            <person name="Whitman W.B."/>
            <person name="Woyke T."/>
            <person name="Klenk H.P."/>
            <person name="Zhou Y."/>
            <person name="Lilburn T.G."/>
            <person name="Beck B.J."/>
            <person name="De Vos P."/>
            <person name="Vandamme P."/>
            <person name="Eisen J.A."/>
            <person name="Garrity G."/>
            <person name="Hugenholtz P."/>
            <person name="Kyrpides N.C."/>
        </authorList>
    </citation>
    <scope>NUCLEOTIDE SEQUENCE [LARGE SCALE GENOMIC DNA]</scope>
    <source>
        <strain evidence="3 4">CGMCC 1.6844</strain>
    </source>
</reference>
<dbReference type="EMBL" id="VLKM01000008">
    <property type="protein sequence ID" value="TWH93464.1"/>
    <property type="molecule type" value="Genomic_DNA"/>
</dbReference>
<protein>
    <recommendedName>
        <fullName evidence="2">Fibronectin type-III domain-containing protein</fullName>
    </recommendedName>
</protein>
<dbReference type="OrthoDB" id="1652165at2"/>
<dbReference type="RefSeq" id="WP_133610683.1">
    <property type="nucleotide sequence ID" value="NZ_SNZC01000005.1"/>
</dbReference>
<accession>A0A562KDQ6</accession>
<dbReference type="SUPFAM" id="SSF49265">
    <property type="entry name" value="Fibronectin type III"/>
    <property type="match status" value="1"/>
</dbReference>
<keyword evidence="4" id="KW-1185">Reference proteome</keyword>
<feature type="domain" description="Fibronectin type-III" evidence="2">
    <location>
        <begin position="643"/>
        <end position="746"/>
    </location>
</feature>
<feature type="chain" id="PRO_5022670966" description="Fibronectin type-III domain-containing protein" evidence="1">
    <location>
        <begin position="26"/>
        <end position="1869"/>
    </location>
</feature>
<dbReference type="CDD" id="cd00063">
    <property type="entry name" value="FN3"/>
    <property type="match status" value="1"/>
</dbReference>
<dbReference type="PROSITE" id="PS50853">
    <property type="entry name" value="FN3"/>
    <property type="match status" value="1"/>
</dbReference>
<dbReference type="InterPro" id="IPR013783">
    <property type="entry name" value="Ig-like_fold"/>
</dbReference>
<dbReference type="Gene3D" id="2.60.40.10">
    <property type="entry name" value="Immunoglobulins"/>
    <property type="match status" value="1"/>
</dbReference>
<dbReference type="InterPro" id="IPR036116">
    <property type="entry name" value="FN3_sf"/>
</dbReference>
<proteinExistence type="predicted"/>
<feature type="signal peptide" evidence="1">
    <location>
        <begin position="1"/>
        <end position="25"/>
    </location>
</feature>